<dbReference type="PANTHER" id="PTHR43747:SF1">
    <property type="entry name" value="SLR1998 PROTEIN"/>
    <property type="match status" value="1"/>
</dbReference>
<comment type="similarity">
    <text evidence="1">Belongs to the flavin-dependent halogenase family. Bacterial tryptophan halogenase subfamily.</text>
</comment>
<dbReference type="Gene3D" id="3.50.50.60">
    <property type="entry name" value="FAD/NAD(P)-binding domain"/>
    <property type="match status" value="1"/>
</dbReference>
<name>Q2J9C6_FRACC</name>
<dbReference type="eggNOG" id="COG0644">
    <property type="taxonomic scope" value="Bacteria"/>
</dbReference>
<dbReference type="Proteomes" id="UP000001937">
    <property type="component" value="Chromosome"/>
</dbReference>
<dbReference type="RefSeq" id="WP_011437146.1">
    <property type="nucleotide sequence ID" value="NC_007777.1"/>
</dbReference>
<dbReference type="EMBL" id="CP000249">
    <property type="protein sequence ID" value="ABD12116.1"/>
    <property type="molecule type" value="Genomic_DNA"/>
</dbReference>
<proteinExistence type="inferred from homology"/>
<dbReference type="InterPro" id="IPR036188">
    <property type="entry name" value="FAD/NAD-bd_sf"/>
</dbReference>
<dbReference type="OrthoDB" id="103324at2"/>
<dbReference type="Gene3D" id="3.30.9.100">
    <property type="match status" value="1"/>
</dbReference>
<evidence type="ECO:0000313" key="2">
    <source>
        <dbReference type="EMBL" id="ABD12116.1"/>
    </source>
</evidence>
<keyword evidence="3" id="KW-1185">Reference proteome</keyword>
<dbReference type="PANTHER" id="PTHR43747">
    <property type="entry name" value="FAD-BINDING PROTEIN"/>
    <property type="match status" value="1"/>
</dbReference>
<organism evidence="2 3">
    <name type="scientific">Frankia casuarinae (strain DSM 45818 / CECT 9043 / HFP020203 / CcI3)</name>
    <dbReference type="NCBI Taxonomy" id="106370"/>
    <lineage>
        <taxon>Bacteria</taxon>
        <taxon>Bacillati</taxon>
        <taxon>Actinomycetota</taxon>
        <taxon>Actinomycetes</taxon>
        <taxon>Frankiales</taxon>
        <taxon>Frankiaceae</taxon>
        <taxon>Frankia</taxon>
    </lineage>
</organism>
<reference evidence="2 3" key="1">
    <citation type="journal article" date="2007" name="Genome Res.">
        <title>Genome characteristics of facultatively symbiotic Frankia sp. strains reflect host range and host plant biogeography.</title>
        <authorList>
            <person name="Normand P."/>
            <person name="Lapierre P."/>
            <person name="Tisa L.S."/>
            <person name="Gogarten J.P."/>
            <person name="Alloisio N."/>
            <person name="Bagnarol E."/>
            <person name="Bassi C.A."/>
            <person name="Berry A.M."/>
            <person name="Bickhart D.M."/>
            <person name="Choisne N."/>
            <person name="Couloux A."/>
            <person name="Cournoyer B."/>
            <person name="Cruveiller S."/>
            <person name="Daubin V."/>
            <person name="Demange N."/>
            <person name="Francino M.P."/>
            <person name="Goltsman E."/>
            <person name="Huang Y."/>
            <person name="Kopp O.R."/>
            <person name="Labarre L."/>
            <person name="Lapidus A."/>
            <person name="Lavire C."/>
            <person name="Marechal J."/>
            <person name="Martinez M."/>
            <person name="Mastronunzio J.E."/>
            <person name="Mullin B.C."/>
            <person name="Niemann J."/>
            <person name="Pujic P."/>
            <person name="Rawnsley T."/>
            <person name="Rouy Z."/>
            <person name="Schenowitz C."/>
            <person name="Sellstedt A."/>
            <person name="Tavares F."/>
            <person name="Tomkins J.P."/>
            <person name="Vallenet D."/>
            <person name="Valverde C."/>
            <person name="Wall L.G."/>
            <person name="Wang Y."/>
            <person name="Medigue C."/>
            <person name="Benson D.R."/>
        </authorList>
    </citation>
    <scope>NUCLEOTIDE SEQUENCE [LARGE SCALE GENOMIC DNA]</scope>
    <source>
        <strain evidence="3">DSM 45818 / CECT 9043 / CcI3</strain>
    </source>
</reference>
<dbReference type="HOGENOM" id="CLU_466825_0_0_11"/>
<accession>Q2J9C6</accession>
<dbReference type="InterPro" id="IPR006905">
    <property type="entry name" value="Flavin_halogenase"/>
</dbReference>
<dbReference type="PhylomeDB" id="Q2J9C6"/>
<protein>
    <submittedName>
        <fullName evidence="2">Tryptophan halogenase</fullName>
    </submittedName>
</protein>
<dbReference type="PRINTS" id="PR00420">
    <property type="entry name" value="RNGMNOXGNASE"/>
</dbReference>
<dbReference type="KEGG" id="fra:Francci3_2756"/>
<dbReference type="InterPro" id="IPR050816">
    <property type="entry name" value="Flavin-dep_Halogenase_NPB"/>
</dbReference>
<gene>
    <name evidence="2" type="ordered locus">Francci3_2756</name>
</gene>
<dbReference type="STRING" id="106370.Francci3_2756"/>
<dbReference type="AlphaFoldDB" id="Q2J9C6"/>
<evidence type="ECO:0000313" key="3">
    <source>
        <dbReference type="Proteomes" id="UP000001937"/>
    </source>
</evidence>
<dbReference type="GO" id="GO:0004497">
    <property type="term" value="F:monooxygenase activity"/>
    <property type="evidence" value="ECO:0007669"/>
    <property type="project" value="InterPro"/>
</dbReference>
<sequence length="618" mass="67056">MRDHYDVIIAGGGPAGSTLAALLARTSDLKVAIFEKDEFPREHIGESFAHPLIPVLAESGALAKVLASNCWVKKFGGIYSWARQGPSRAFFDHANWAVDGVHRWALHVNRSEFDQILLEHARDLGVDVTTGMAVTDFAAAANGCQVTLADGTAVSGAYFVDASGRQQSLVTKKPREWLSGYRNIAIWQHYLGGLPAQGLDGDWNIFREKNLSPIGCFAFPDGWCWYIPVPRIVNGERVLTHSIGIVTSPEVLKEPGKDFTDSEVFLRTVRGVPRLADLVAEVTPISDQMMTVTNYSRVNERFADLDRHWILIGDASYFVDPLFSSGVAFAANQAASAALLLRTTLRAELSPGLVRDLWQDYDHEWHGMAEVFALSIDQWYHMIGADNPGSAYWHRRNSSPHLDMPDRSFDALLNTAFTPDLLLIMTRGTGRMSDLAIDGPYQQARAHVMLTEPEPDAVLVAAPGVRMRAGVALDVPGFKAVLPPADLELDTPAAVRAAVAEYWTDPVAAEANGGLGVPSPTASPVPCHRFEFDSDALVDSGSGATGFSVRGVDSHDGAPQLWEILSRGPVVYGELGSRLAPGQRVLLQRLIKAGMVTVKTAARQTTPGTEAAEVTLAD</sequence>
<dbReference type="Pfam" id="PF04820">
    <property type="entry name" value="Trp_halogenase"/>
    <property type="match status" value="2"/>
</dbReference>
<dbReference type="SUPFAM" id="SSF51905">
    <property type="entry name" value="FAD/NAD(P)-binding domain"/>
    <property type="match status" value="1"/>
</dbReference>
<evidence type="ECO:0000256" key="1">
    <source>
        <dbReference type="ARBA" id="ARBA00038396"/>
    </source>
</evidence>